<dbReference type="Pfam" id="PF00172">
    <property type="entry name" value="Zn_clus"/>
    <property type="match status" value="1"/>
</dbReference>
<dbReference type="RefSeq" id="XP_046076148.1">
    <property type="nucleotide sequence ID" value="XM_046215040.1"/>
</dbReference>
<proteinExistence type="predicted"/>
<dbReference type="Proteomes" id="UP001201262">
    <property type="component" value="Unassembled WGS sequence"/>
</dbReference>
<reference evidence="7" key="1">
    <citation type="submission" date="2021-12" db="EMBL/GenBank/DDBJ databases">
        <title>Convergent genome expansion in fungi linked to evolution of root-endophyte symbiosis.</title>
        <authorList>
            <consortium name="DOE Joint Genome Institute"/>
            <person name="Ke Y.-H."/>
            <person name="Bonito G."/>
            <person name="Liao H.-L."/>
            <person name="Looney B."/>
            <person name="Rojas-Flechas A."/>
            <person name="Nash J."/>
            <person name="Hameed K."/>
            <person name="Schadt C."/>
            <person name="Martin F."/>
            <person name="Crous P.W."/>
            <person name="Miettinen O."/>
            <person name="Magnuson J.K."/>
            <person name="Labbe J."/>
            <person name="Jacobson D."/>
            <person name="Doktycz M.J."/>
            <person name="Veneault-Fourrey C."/>
            <person name="Kuo A."/>
            <person name="Mondo S."/>
            <person name="Calhoun S."/>
            <person name="Riley R."/>
            <person name="Ohm R."/>
            <person name="LaButti K."/>
            <person name="Andreopoulos B."/>
            <person name="Pangilinan J."/>
            <person name="Nolan M."/>
            <person name="Tritt A."/>
            <person name="Clum A."/>
            <person name="Lipzen A."/>
            <person name="Daum C."/>
            <person name="Barry K."/>
            <person name="Grigoriev I.V."/>
            <person name="Vilgalys R."/>
        </authorList>
    </citation>
    <scope>NUCLEOTIDE SEQUENCE</scope>
    <source>
        <strain evidence="7">PMI_201</strain>
    </source>
</reference>
<evidence type="ECO:0000256" key="4">
    <source>
        <dbReference type="ARBA" id="ARBA00023242"/>
    </source>
</evidence>
<gene>
    <name evidence="7" type="ORF">BGW36DRAFT_368863</name>
</gene>
<evidence type="ECO:0000256" key="1">
    <source>
        <dbReference type="ARBA" id="ARBA00023015"/>
    </source>
</evidence>
<evidence type="ECO:0000313" key="7">
    <source>
        <dbReference type="EMBL" id="KAH8703130.1"/>
    </source>
</evidence>
<dbReference type="PANTHER" id="PTHR47784:SF5">
    <property type="entry name" value="STEROL UPTAKE CONTROL PROTEIN 2"/>
    <property type="match status" value="1"/>
</dbReference>
<sequence length="463" mass="53783">MSQSFPQYLSNVFDTQNLEEVREKPPSRRKRPHQKSRNGCSNCKRRKVKCDEGYPSCKRCIQREDTCCRSPRQRPIPERSMLEPSKLSSTPLLSSPISTLKSNPINLEDMHLFHHFQTHTNQTLPLIAPVWKDAVRLAFEYDHLMHAVLCVSARHLSFLHAKINKCNKYTTLSRKHLSHALRSYRNVLSDQTMKLNQDATLCTSALIFCEAWSDMDIFLPETCSARANSNDLLYFAPDDQLLNLVNGVRYVFSTYKWQSLDISSIFESQLIRRPIVLVKDFSLSVGRDPSFYANHLAAFYNNPELILNQVYYELPDRPELAQHRDLNSIRHDPTKWHDQQVCSQEAFMDVARRLSVLLSLLPSREDTARGDAKSASILDVQSDILGDVSRVVFTFSIMFHQRFMNMLFDNDPRAHFLLYHFYRAVDILLPKQECWWASRRAEVMRNSLARKLWGELNSAMTGY</sequence>
<evidence type="ECO:0000256" key="2">
    <source>
        <dbReference type="ARBA" id="ARBA00023125"/>
    </source>
</evidence>
<dbReference type="InterPro" id="IPR021858">
    <property type="entry name" value="Fun_TF"/>
</dbReference>
<dbReference type="SUPFAM" id="SSF57701">
    <property type="entry name" value="Zn2/Cys6 DNA-binding domain"/>
    <property type="match status" value="1"/>
</dbReference>
<dbReference type="PROSITE" id="PS00463">
    <property type="entry name" value="ZN2_CY6_FUNGAL_1"/>
    <property type="match status" value="1"/>
</dbReference>
<feature type="region of interest" description="Disordered" evidence="5">
    <location>
        <begin position="1"/>
        <end position="41"/>
    </location>
</feature>
<dbReference type="PANTHER" id="PTHR47784">
    <property type="entry name" value="STEROL UPTAKE CONTROL PROTEIN 2"/>
    <property type="match status" value="1"/>
</dbReference>
<protein>
    <recommendedName>
        <fullName evidence="6">Zn(2)-C6 fungal-type domain-containing protein</fullName>
    </recommendedName>
</protein>
<evidence type="ECO:0000256" key="5">
    <source>
        <dbReference type="SAM" id="MobiDB-lite"/>
    </source>
</evidence>
<keyword evidence="2" id="KW-0238">DNA-binding</keyword>
<dbReference type="Pfam" id="PF11951">
    <property type="entry name" value="Fungal_trans_2"/>
    <property type="match status" value="1"/>
</dbReference>
<dbReference type="PROSITE" id="PS50048">
    <property type="entry name" value="ZN2_CY6_FUNGAL_2"/>
    <property type="match status" value="1"/>
</dbReference>
<comment type="caution">
    <text evidence="7">The sequence shown here is derived from an EMBL/GenBank/DDBJ whole genome shotgun (WGS) entry which is preliminary data.</text>
</comment>
<dbReference type="CDD" id="cd00067">
    <property type="entry name" value="GAL4"/>
    <property type="match status" value="1"/>
</dbReference>
<dbReference type="GO" id="GO:0003677">
    <property type="term" value="F:DNA binding"/>
    <property type="evidence" value="ECO:0007669"/>
    <property type="project" value="UniProtKB-KW"/>
</dbReference>
<dbReference type="GO" id="GO:0008270">
    <property type="term" value="F:zinc ion binding"/>
    <property type="evidence" value="ECO:0007669"/>
    <property type="project" value="InterPro"/>
</dbReference>
<keyword evidence="4" id="KW-0539">Nucleus</keyword>
<name>A0AAD4Q4K9_9EURO</name>
<dbReference type="SMART" id="SM00066">
    <property type="entry name" value="GAL4"/>
    <property type="match status" value="1"/>
</dbReference>
<dbReference type="InterPro" id="IPR053157">
    <property type="entry name" value="Sterol_Uptake_Regulator"/>
</dbReference>
<feature type="domain" description="Zn(2)-C6 fungal-type" evidence="6">
    <location>
        <begin position="39"/>
        <end position="67"/>
    </location>
</feature>
<dbReference type="EMBL" id="JAJTJA010000002">
    <property type="protein sequence ID" value="KAH8703130.1"/>
    <property type="molecule type" value="Genomic_DNA"/>
</dbReference>
<dbReference type="Gene3D" id="4.10.240.10">
    <property type="entry name" value="Zn(2)-C6 fungal-type DNA-binding domain"/>
    <property type="match status" value="1"/>
</dbReference>
<dbReference type="GeneID" id="70245327"/>
<feature type="compositionally biased region" description="Basic residues" evidence="5">
    <location>
        <begin position="27"/>
        <end position="36"/>
    </location>
</feature>
<dbReference type="GO" id="GO:0001228">
    <property type="term" value="F:DNA-binding transcription activator activity, RNA polymerase II-specific"/>
    <property type="evidence" value="ECO:0007669"/>
    <property type="project" value="TreeGrafter"/>
</dbReference>
<keyword evidence="1" id="KW-0805">Transcription regulation</keyword>
<dbReference type="AlphaFoldDB" id="A0AAD4Q4K9"/>
<accession>A0AAD4Q4K9</accession>
<dbReference type="InterPro" id="IPR036864">
    <property type="entry name" value="Zn2-C6_fun-type_DNA-bd_sf"/>
</dbReference>
<keyword evidence="3" id="KW-0804">Transcription</keyword>
<evidence type="ECO:0000256" key="3">
    <source>
        <dbReference type="ARBA" id="ARBA00023163"/>
    </source>
</evidence>
<evidence type="ECO:0000313" key="8">
    <source>
        <dbReference type="Proteomes" id="UP001201262"/>
    </source>
</evidence>
<keyword evidence="8" id="KW-1185">Reference proteome</keyword>
<organism evidence="7 8">
    <name type="scientific">Talaromyces proteolyticus</name>
    <dbReference type="NCBI Taxonomy" id="1131652"/>
    <lineage>
        <taxon>Eukaryota</taxon>
        <taxon>Fungi</taxon>
        <taxon>Dikarya</taxon>
        <taxon>Ascomycota</taxon>
        <taxon>Pezizomycotina</taxon>
        <taxon>Eurotiomycetes</taxon>
        <taxon>Eurotiomycetidae</taxon>
        <taxon>Eurotiales</taxon>
        <taxon>Trichocomaceae</taxon>
        <taxon>Talaromyces</taxon>
        <taxon>Talaromyces sect. Bacilispori</taxon>
    </lineage>
</organism>
<dbReference type="InterPro" id="IPR001138">
    <property type="entry name" value="Zn2Cys6_DnaBD"/>
</dbReference>
<evidence type="ECO:0000259" key="6">
    <source>
        <dbReference type="PROSITE" id="PS50048"/>
    </source>
</evidence>
<feature type="compositionally biased region" description="Polar residues" evidence="5">
    <location>
        <begin position="1"/>
        <end position="18"/>
    </location>
</feature>